<dbReference type="EMBL" id="CP010311">
    <property type="protein sequence ID" value="AJF07593.1"/>
    <property type="molecule type" value="Genomic_DNA"/>
</dbReference>
<dbReference type="Gene3D" id="2.30.30.910">
    <property type="match status" value="1"/>
</dbReference>
<gene>
    <name evidence="7" type="ORF">GSUB_14985</name>
</gene>
<dbReference type="HOGENOM" id="CLU_047535_0_1_7"/>
<feature type="domain" description="FlgD/Vpr Ig-like" evidence="6">
    <location>
        <begin position="107"/>
        <end position="177"/>
    </location>
</feature>
<dbReference type="Proteomes" id="UP000035036">
    <property type="component" value="Chromosome"/>
</dbReference>
<dbReference type="KEGG" id="gsb:GSUB_14985"/>
<dbReference type="GO" id="GO:0044781">
    <property type="term" value="P:bacterial-type flagellum organization"/>
    <property type="evidence" value="ECO:0007669"/>
    <property type="project" value="UniProtKB-UniRule"/>
</dbReference>
<evidence type="ECO:0000256" key="4">
    <source>
        <dbReference type="ARBA" id="ARBA00024746"/>
    </source>
</evidence>
<dbReference type="OrthoDB" id="9785233at2"/>
<protein>
    <recommendedName>
        <fullName evidence="2 5">Basal-body rod modification protein FlgD</fullName>
    </recommendedName>
</protein>
<evidence type="ECO:0000256" key="3">
    <source>
        <dbReference type="ARBA" id="ARBA00022795"/>
    </source>
</evidence>
<proteinExistence type="inferred from homology"/>
<evidence type="ECO:0000256" key="1">
    <source>
        <dbReference type="ARBA" id="ARBA00010577"/>
    </source>
</evidence>
<accession>A0A0B5FJR2</accession>
<evidence type="ECO:0000313" key="7">
    <source>
        <dbReference type="EMBL" id="AJF07593.1"/>
    </source>
</evidence>
<organism evidence="7 8">
    <name type="scientific">Geoalkalibacter subterraneus</name>
    <dbReference type="NCBI Taxonomy" id="483547"/>
    <lineage>
        <taxon>Bacteria</taxon>
        <taxon>Pseudomonadati</taxon>
        <taxon>Thermodesulfobacteriota</taxon>
        <taxon>Desulfuromonadia</taxon>
        <taxon>Desulfuromonadales</taxon>
        <taxon>Geoalkalibacteraceae</taxon>
        <taxon>Geoalkalibacter</taxon>
    </lineage>
</organism>
<dbReference type="InterPro" id="IPR005648">
    <property type="entry name" value="FlgD"/>
</dbReference>
<reference evidence="7 8" key="1">
    <citation type="journal article" date="2015" name="Genome Announc.">
        <title>Genomes of Geoalkalibacter ferrihydriticus Z-0531T and Geoalkalibacter subterraneus Red1T, Two Haloalkaliphilic Metal-Reducing Deltaproteobacteria.</title>
        <authorList>
            <person name="Badalamenti J.P."/>
            <person name="Krajmalnik-Brown R."/>
            <person name="Torres C.I."/>
            <person name="Bond D.R."/>
        </authorList>
    </citation>
    <scope>NUCLEOTIDE SEQUENCE [LARGE SCALE GENOMIC DNA]</scope>
    <source>
        <strain evidence="7 8">Red1</strain>
    </source>
</reference>
<dbReference type="STRING" id="483547.GSUB_14985"/>
<dbReference type="InterPro" id="IPR025965">
    <property type="entry name" value="FlgD/Vpr_Ig-like"/>
</dbReference>
<keyword evidence="3 5" id="KW-1005">Bacterial flagellum biogenesis</keyword>
<name>A0A0B5FJR2_9BACT</name>
<evidence type="ECO:0000259" key="6">
    <source>
        <dbReference type="Pfam" id="PF13860"/>
    </source>
</evidence>
<comment type="function">
    <text evidence="4 5">Required for flagellar hook formation. May act as a scaffolding protein.</text>
</comment>
<dbReference type="AlphaFoldDB" id="A0A0B5FJR2"/>
<sequence length="222" mass="23765">MSAITDTTNAAAAASGSFAQAMGAGTMGKEDFLLLLVTQLQNQDPMNPEDPTEFTAQLAQFSSLEQLFEVNKNLGEVVTSSGEMERLSALSLIGKEVVADNGKFRFSGDPMKLGYRLESEASDVSLHVIDGNGVNKASIPVQKTAAGEHFIDWDGIGLDDKLLPEGDYQLVVKALNAQDETLSSEALVKSTIRGVDMRGDGHWLVSDAGEFQLGHIASVREM</sequence>
<dbReference type="Pfam" id="PF13860">
    <property type="entry name" value="FlgD_ig"/>
    <property type="match status" value="1"/>
</dbReference>
<evidence type="ECO:0000256" key="2">
    <source>
        <dbReference type="ARBA" id="ARBA00016013"/>
    </source>
</evidence>
<dbReference type="Pfam" id="PF03963">
    <property type="entry name" value="FlgD"/>
    <property type="match status" value="1"/>
</dbReference>
<dbReference type="RefSeq" id="WP_040201523.1">
    <property type="nucleotide sequence ID" value="NZ_CP010311.1"/>
</dbReference>
<evidence type="ECO:0000313" key="8">
    <source>
        <dbReference type="Proteomes" id="UP000035036"/>
    </source>
</evidence>
<evidence type="ECO:0000256" key="5">
    <source>
        <dbReference type="RuleBase" id="RU362076"/>
    </source>
</evidence>
<comment type="similarity">
    <text evidence="1 5">Belongs to the FlgD family.</text>
</comment>
<dbReference type="Gene3D" id="2.60.40.4070">
    <property type="match status" value="1"/>
</dbReference>
<keyword evidence="8" id="KW-1185">Reference proteome</keyword>